<keyword evidence="2" id="KW-1185">Reference proteome</keyword>
<dbReference type="EMBL" id="AE008692">
    <property type="protein sequence ID" value="AAV89113.1"/>
    <property type="molecule type" value="Genomic_DNA"/>
</dbReference>
<accession>Q5NQ92</accession>
<evidence type="ECO:0000313" key="1">
    <source>
        <dbReference type="EMBL" id="AAV89113.1"/>
    </source>
</evidence>
<reference evidence="1 2" key="1">
    <citation type="journal article" date="2005" name="Nat. Biotechnol.">
        <title>The genome sequence of the ethanologenic bacterium Zymomonas mobilis ZM4.</title>
        <authorList>
            <person name="Seo J.S."/>
            <person name="Chong H."/>
            <person name="Park H.S."/>
            <person name="Yoon K.O."/>
            <person name="Jung C."/>
            <person name="Kim J.J."/>
            <person name="Hong J.H."/>
            <person name="Kim H."/>
            <person name="Kim J.H."/>
            <person name="Kil J.I."/>
            <person name="Park C.J."/>
            <person name="Oh H.M."/>
            <person name="Lee J.S."/>
            <person name="Jin S.J."/>
            <person name="Um H.W."/>
            <person name="Lee H.J."/>
            <person name="Oh S.J."/>
            <person name="Kim J.Y."/>
            <person name="Kang H.L."/>
            <person name="Lee S.Y."/>
            <person name="Lee K.J."/>
            <person name="Kang H.S."/>
        </authorList>
    </citation>
    <scope>NUCLEOTIDE SEQUENCE [LARGE SCALE GENOMIC DNA]</scope>
    <source>
        <strain evidence="2">ATCC 31821 / ZM4 / CP4</strain>
    </source>
</reference>
<proteinExistence type="predicted"/>
<dbReference type="HOGENOM" id="CLU_2653746_0_0_5"/>
<reference evidence="1 2" key="2">
    <citation type="journal article" date="2009" name="Nat. Biotechnol.">
        <title>Improved genome annotation for Zymomonas mobilis.</title>
        <authorList>
            <person name="Yang S."/>
            <person name="Pappas K.M."/>
            <person name="Hauser L.J."/>
            <person name="Land M.L."/>
            <person name="Chen G.L."/>
            <person name="Hurst G.B."/>
            <person name="Pan C."/>
            <person name="Kouvelis V.N."/>
            <person name="Typas M.A."/>
            <person name="Pelletier D.A."/>
            <person name="Klingeman D.M."/>
            <person name="Chang Y.J."/>
            <person name="Samatova N.F."/>
            <person name="Brown S.D."/>
        </authorList>
    </citation>
    <scope>NUCLEOTIDE SEQUENCE [LARGE SCALE GENOMIC DNA]</scope>
    <source>
        <strain evidence="2">ATCC 31821 / ZM4 / CP4</strain>
    </source>
</reference>
<dbReference type="Proteomes" id="UP000001173">
    <property type="component" value="Chromosome"/>
</dbReference>
<gene>
    <name evidence="1" type="ordered locus">ZMO0489</name>
</gene>
<organism evidence="1 2">
    <name type="scientific">Zymomonas mobilis subsp. mobilis (strain ATCC 31821 / ZM4 / CP4)</name>
    <dbReference type="NCBI Taxonomy" id="264203"/>
    <lineage>
        <taxon>Bacteria</taxon>
        <taxon>Pseudomonadati</taxon>
        <taxon>Pseudomonadota</taxon>
        <taxon>Alphaproteobacteria</taxon>
        <taxon>Sphingomonadales</taxon>
        <taxon>Zymomonadaceae</taxon>
        <taxon>Zymomonas</taxon>
    </lineage>
</organism>
<sequence length="76" mass="9123">MHFKAEKSEFWVFLFQKLNVFLVNLMAKMLFYSLDENISAEDSGYFIFLVKAFDRFIKKTPPRKAELKSLIDYLLF</sequence>
<name>Q5NQ92_ZYMMO</name>
<dbReference type="KEGG" id="zmo:ZMO0489"/>
<evidence type="ECO:0000313" key="2">
    <source>
        <dbReference type="Proteomes" id="UP000001173"/>
    </source>
</evidence>
<dbReference type="AlphaFoldDB" id="Q5NQ92"/>
<protein>
    <submittedName>
        <fullName evidence="1">Uncharacterized protein</fullName>
    </submittedName>
</protein>